<dbReference type="KEGG" id="capn:CBG49_08865"/>
<keyword evidence="1" id="KW-0472">Membrane</keyword>
<keyword evidence="3" id="KW-1185">Reference proteome</keyword>
<keyword evidence="1" id="KW-0812">Transmembrane</keyword>
<name>A0A1Z4BPG7_9FLAO</name>
<evidence type="ECO:0000313" key="2">
    <source>
        <dbReference type="EMBL" id="ASF43177.1"/>
    </source>
</evidence>
<sequence>MLLLCLGVVIYSTFINYTLWYIPVIFSIPLVVALLFVLGYYFDFSGDTTDADKSSIIYGDKGFTIDIPLFDETNFIAWDSIKKIIYSDGSSEEERMFVVYLTRPLVATLKERPHWINKYTFKWSNSKPIMEVRIKASTIGFRDFAKEISEYLDNVQIPNMDRRRNGVLVNRTEKNTAHTREVTELWKAQEWEGTQVVYRDERYCNKI</sequence>
<evidence type="ECO:0000256" key="1">
    <source>
        <dbReference type="SAM" id="Phobius"/>
    </source>
</evidence>
<dbReference type="Proteomes" id="UP000197007">
    <property type="component" value="Chromosome"/>
</dbReference>
<proteinExistence type="predicted"/>
<reference evidence="3" key="1">
    <citation type="submission" date="2017-06" db="EMBL/GenBank/DDBJ databases">
        <title>Complete genome sequence of Capnocytophaga sp. KCOM 1579 (=ChDC OS43) isolated from a human refractory periapical abscess lesion.</title>
        <authorList>
            <person name="Kook J.-K."/>
            <person name="Park S.-N."/>
            <person name="Lim Y.K."/>
            <person name="Roh H."/>
        </authorList>
    </citation>
    <scope>NUCLEOTIDE SEQUENCE [LARGE SCALE GENOMIC DNA]</scope>
    <source>
        <strain evidence="3">ChDC OS43</strain>
    </source>
</reference>
<keyword evidence="1" id="KW-1133">Transmembrane helix</keyword>
<gene>
    <name evidence="2" type="ORF">CBG49_08865</name>
</gene>
<protein>
    <submittedName>
        <fullName evidence="2">Uncharacterized protein</fullName>
    </submittedName>
</protein>
<feature type="transmembrane region" description="Helical" evidence="1">
    <location>
        <begin position="20"/>
        <end position="42"/>
    </location>
</feature>
<organism evidence="2 3">
    <name type="scientific">Capnocytophaga endodontalis</name>
    <dbReference type="NCBI Taxonomy" id="2708117"/>
    <lineage>
        <taxon>Bacteria</taxon>
        <taxon>Pseudomonadati</taxon>
        <taxon>Bacteroidota</taxon>
        <taxon>Flavobacteriia</taxon>
        <taxon>Flavobacteriales</taxon>
        <taxon>Flavobacteriaceae</taxon>
        <taxon>Capnocytophaga</taxon>
    </lineage>
</organism>
<dbReference type="EMBL" id="CP022022">
    <property type="protein sequence ID" value="ASF43177.1"/>
    <property type="molecule type" value="Genomic_DNA"/>
</dbReference>
<evidence type="ECO:0000313" key="3">
    <source>
        <dbReference type="Proteomes" id="UP000197007"/>
    </source>
</evidence>
<accession>A0A1Z4BPG7</accession>
<dbReference type="AlphaFoldDB" id="A0A1Z4BPG7"/>